<feature type="domain" description="6-phosphogluconate dehydrogenase NADP-binding" evidence="5">
    <location>
        <begin position="4"/>
        <end position="153"/>
    </location>
</feature>
<evidence type="ECO:0000313" key="7">
    <source>
        <dbReference type="EMBL" id="ORY26442.1"/>
    </source>
</evidence>
<evidence type="ECO:0000256" key="3">
    <source>
        <dbReference type="ARBA" id="ARBA00023027"/>
    </source>
</evidence>
<sequence length="281" mass="29752">MAVNIQKGLAAAGLAPLHVWNRTASKAEPVQAEGAIVEPSLESLASKCSLIFAMTFDDAALESAFSAISALSNKSKETENKILVTCSTVAPSLVQQLEHKTKSVSVLSAPVFGRPDAAAAKMLVAVLAGGSETEKNLVAKYLEYTTRKITRLGGPAHTANVLKLTGNFCILSVIEMLAQAQTLAEKNGVPREAVVDVVSALMPGPIVTGYSERIARDEFDVGFTVDGGLKDVGLMRDLASSSSVSLPFADIAHGHLERQKAENKDLDWASLAKIVRKDSHL</sequence>
<proteinExistence type="inferred from homology"/>
<dbReference type="InterPro" id="IPR008927">
    <property type="entry name" value="6-PGluconate_DH-like_C_sf"/>
</dbReference>
<reference evidence="7 8" key="1">
    <citation type="submission" date="2016-07" db="EMBL/GenBank/DDBJ databases">
        <title>Pervasive Adenine N6-methylation of Active Genes in Fungi.</title>
        <authorList>
            <consortium name="DOE Joint Genome Institute"/>
            <person name="Mondo S.J."/>
            <person name="Dannebaum R.O."/>
            <person name="Kuo R.C."/>
            <person name="Labutti K."/>
            <person name="Haridas S."/>
            <person name="Kuo A."/>
            <person name="Salamov A."/>
            <person name="Ahrendt S.R."/>
            <person name="Lipzen A."/>
            <person name="Sullivan W."/>
            <person name="Andreopoulos W.B."/>
            <person name="Clum A."/>
            <person name="Lindquist E."/>
            <person name="Daum C."/>
            <person name="Ramamoorthy G.K."/>
            <person name="Gryganskyi A."/>
            <person name="Culley D."/>
            <person name="Magnuson J.K."/>
            <person name="James T.Y."/>
            <person name="O'Malley M.A."/>
            <person name="Stajich J.E."/>
            <person name="Spatafora J.W."/>
            <person name="Visel A."/>
            <person name="Grigoriev I.V."/>
        </authorList>
    </citation>
    <scope>NUCLEOTIDE SEQUENCE [LARGE SCALE GENOMIC DNA]</scope>
    <source>
        <strain evidence="7 8">JEL800</strain>
    </source>
</reference>
<dbReference type="STRING" id="329046.A0A1Y2AV73"/>
<dbReference type="PANTHER" id="PTHR43580">
    <property type="entry name" value="OXIDOREDUCTASE GLYR1-RELATED"/>
    <property type="match status" value="1"/>
</dbReference>
<dbReference type="PIRSF" id="PIRSF000103">
    <property type="entry name" value="HIBADH"/>
    <property type="match status" value="1"/>
</dbReference>
<dbReference type="SUPFAM" id="SSF48179">
    <property type="entry name" value="6-phosphogluconate dehydrogenase C-terminal domain-like"/>
    <property type="match status" value="1"/>
</dbReference>
<dbReference type="InterPro" id="IPR029154">
    <property type="entry name" value="HIBADH-like_NADP-bd"/>
</dbReference>
<name>A0A1Y2AV73_9FUNG</name>
<accession>A0A1Y2AV73</accession>
<dbReference type="Gene3D" id="1.10.1040.10">
    <property type="entry name" value="N-(1-d-carboxylethyl)-l-norvaline Dehydrogenase, domain 2"/>
    <property type="match status" value="1"/>
</dbReference>
<dbReference type="InterPro" id="IPR036291">
    <property type="entry name" value="NAD(P)-bd_dom_sf"/>
</dbReference>
<dbReference type="AlphaFoldDB" id="A0A1Y2AV73"/>
<dbReference type="SUPFAM" id="SSF51735">
    <property type="entry name" value="NAD(P)-binding Rossmann-fold domains"/>
    <property type="match status" value="1"/>
</dbReference>
<dbReference type="OrthoDB" id="435038at2759"/>
<evidence type="ECO:0000256" key="1">
    <source>
        <dbReference type="ARBA" id="ARBA00007598"/>
    </source>
</evidence>
<feature type="domain" description="3-hydroxyisobutyrate dehydrogenase-like NAD-binding" evidence="6">
    <location>
        <begin position="159"/>
        <end position="273"/>
    </location>
</feature>
<evidence type="ECO:0000259" key="5">
    <source>
        <dbReference type="Pfam" id="PF03446"/>
    </source>
</evidence>
<evidence type="ECO:0000256" key="4">
    <source>
        <dbReference type="PIRSR" id="PIRSR000103-1"/>
    </source>
</evidence>
<dbReference type="EMBL" id="MCGO01000114">
    <property type="protein sequence ID" value="ORY26442.1"/>
    <property type="molecule type" value="Genomic_DNA"/>
</dbReference>
<organism evidence="7 8">
    <name type="scientific">Rhizoclosmatium globosum</name>
    <dbReference type="NCBI Taxonomy" id="329046"/>
    <lineage>
        <taxon>Eukaryota</taxon>
        <taxon>Fungi</taxon>
        <taxon>Fungi incertae sedis</taxon>
        <taxon>Chytridiomycota</taxon>
        <taxon>Chytridiomycota incertae sedis</taxon>
        <taxon>Chytridiomycetes</taxon>
        <taxon>Chytridiales</taxon>
        <taxon>Chytriomycetaceae</taxon>
        <taxon>Rhizoclosmatium</taxon>
    </lineage>
</organism>
<dbReference type="InterPro" id="IPR051265">
    <property type="entry name" value="HIBADH-related_NP60_sf"/>
</dbReference>
<evidence type="ECO:0000259" key="6">
    <source>
        <dbReference type="Pfam" id="PF14833"/>
    </source>
</evidence>
<comment type="caution">
    <text evidence="7">The sequence shown here is derived from an EMBL/GenBank/DDBJ whole genome shotgun (WGS) entry which is preliminary data.</text>
</comment>
<keyword evidence="3" id="KW-0520">NAD</keyword>
<keyword evidence="8" id="KW-1185">Reference proteome</keyword>
<dbReference type="InterPro" id="IPR015815">
    <property type="entry name" value="HIBADH-related"/>
</dbReference>
<dbReference type="PANTHER" id="PTHR43580:SF8">
    <property type="entry name" value="6-PHOSPHOGLUCONATE DEHYDROGENASE NADP-BINDING DOMAIN-CONTAINING PROTEIN-RELATED"/>
    <property type="match status" value="1"/>
</dbReference>
<dbReference type="Pfam" id="PF03446">
    <property type="entry name" value="NAD_binding_2"/>
    <property type="match status" value="1"/>
</dbReference>
<gene>
    <name evidence="7" type="ORF">BCR33DRAFT_667988</name>
</gene>
<dbReference type="InterPro" id="IPR006115">
    <property type="entry name" value="6PGDH_NADP-bd"/>
</dbReference>
<dbReference type="GO" id="GO:0051287">
    <property type="term" value="F:NAD binding"/>
    <property type="evidence" value="ECO:0007669"/>
    <property type="project" value="InterPro"/>
</dbReference>
<dbReference type="GO" id="GO:0050661">
    <property type="term" value="F:NADP binding"/>
    <property type="evidence" value="ECO:0007669"/>
    <property type="project" value="InterPro"/>
</dbReference>
<keyword evidence="2" id="KW-0560">Oxidoreductase</keyword>
<dbReference type="Proteomes" id="UP000193642">
    <property type="component" value="Unassembled WGS sequence"/>
</dbReference>
<protein>
    <submittedName>
        <fullName evidence="7">6-phosphogluconate dehydrogenase C-terminal domain-like protein</fullName>
    </submittedName>
</protein>
<feature type="active site" evidence="4">
    <location>
        <position position="163"/>
    </location>
</feature>
<evidence type="ECO:0000256" key="2">
    <source>
        <dbReference type="ARBA" id="ARBA00023002"/>
    </source>
</evidence>
<dbReference type="InterPro" id="IPR013328">
    <property type="entry name" value="6PGD_dom2"/>
</dbReference>
<comment type="similarity">
    <text evidence="1">Belongs to the HIBADH-related family. NP60 subfamily.</text>
</comment>
<dbReference type="GO" id="GO:0016491">
    <property type="term" value="F:oxidoreductase activity"/>
    <property type="evidence" value="ECO:0007669"/>
    <property type="project" value="UniProtKB-KW"/>
</dbReference>
<evidence type="ECO:0000313" key="8">
    <source>
        <dbReference type="Proteomes" id="UP000193642"/>
    </source>
</evidence>
<dbReference type="Gene3D" id="3.40.50.720">
    <property type="entry name" value="NAD(P)-binding Rossmann-like Domain"/>
    <property type="match status" value="1"/>
</dbReference>
<dbReference type="Pfam" id="PF14833">
    <property type="entry name" value="NAD_binding_11"/>
    <property type="match status" value="1"/>
</dbReference>